<dbReference type="PANTHER" id="PTHR43289">
    <property type="entry name" value="MITOGEN-ACTIVATED PROTEIN KINASE KINASE KINASE 20-RELATED"/>
    <property type="match status" value="1"/>
</dbReference>
<evidence type="ECO:0000256" key="1">
    <source>
        <dbReference type="ARBA" id="ARBA00022679"/>
    </source>
</evidence>
<dbReference type="InterPro" id="IPR000719">
    <property type="entry name" value="Prot_kinase_dom"/>
</dbReference>
<dbReference type="GO" id="GO:0016301">
    <property type="term" value="F:kinase activity"/>
    <property type="evidence" value="ECO:0007669"/>
    <property type="project" value="UniProtKB-KW"/>
</dbReference>
<evidence type="ECO:0000256" key="3">
    <source>
        <dbReference type="ARBA" id="ARBA00022777"/>
    </source>
</evidence>
<keyword evidence="7" id="KW-1185">Reference proteome</keyword>
<dbReference type="PROSITE" id="PS50011">
    <property type="entry name" value="PROTEIN_KINASE_DOM"/>
    <property type="match status" value="1"/>
</dbReference>
<dbReference type="PANTHER" id="PTHR43289:SF6">
    <property type="entry name" value="SERINE_THREONINE-PROTEIN KINASE NEKL-3"/>
    <property type="match status" value="1"/>
</dbReference>
<dbReference type="Gene3D" id="1.10.510.10">
    <property type="entry name" value="Transferase(Phosphotransferase) domain 1"/>
    <property type="match status" value="1"/>
</dbReference>
<dbReference type="SUPFAM" id="SSF56112">
    <property type="entry name" value="Protein kinase-like (PK-like)"/>
    <property type="match status" value="1"/>
</dbReference>
<evidence type="ECO:0000256" key="4">
    <source>
        <dbReference type="ARBA" id="ARBA00022840"/>
    </source>
</evidence>
<dbReference type="InterPro" id="IPR041664">
    <property type="entry name" value="AAA_16"/>
</dbReference>
<keyword evidence="3 6" id="KW-0418">Kinase</keyword>
<proteinExistence type="predicted"/>
<dbReference type="InterPro" id="IPR027417">
    <property type="entry name" value="P-loop_NTPase"/>
</dbReference>
<reference evidence="6 7" key="1">
    <citation type="submission" date="2019-08" db="EMBL/GenBank/DDBJ databases">
        <title>Archangium and Cystobacter genomes.</title>
        <authorList>
            <person name="Chen I.-C.K."/>
            <person name="Wielgoss S."/>
        </authorList>
    </citation>
    <scope>NUCLEOTIDE SEQUENCE [LARGE SCALE GENOMIC DNA]</scope>
    <source>
        <strain evidence="6 7">Cbm 6</strain>
    </source>
</reference>
<evidence type="ECO:0000259" key="5">
    <source>
        <dbReference type="PROSITE" id="PS50011"/>
    </source>
</evidence>
<protein>
    <submittedName>
        <fullName evidence="6">Protein kinase</fullName>
    </submittedName>
</protein>
<evidence type="ECO:0000313" key="6">
    <source>
        <dbReference type="EMBL" id="WNG45682.1"/>
    </source>
</evidence>
<gene>
    <name evidence="6" type="ORF">F0U60_17410</name>
</gene>
<keyword evidence="4" id="KW-0067">ATP-binding</keyword>
<keyword evidence="1" id="KW-0808">Transferase</keyword>
<dbReference type="SMART" id="SM00220">
    <property type="entry name" value="S_TKc"/>
    <property type="match status" value="1"/>
</dbReference>
<dbReference type="Gene3D" id="3.30.200.20">
    <property type="entry name" value="Phosphorylase Kinase, domain 1"/>
    <property type="match status" value="1"/>
</dbReference>
<dbReference type="EMBL" id="CP043494">
    <property type="protein sequence ID" value="WNG45682.1"/>
    <property type="molecule type" value="Genomic_DNA"/>
</dbReference>
<dbReference type="SUPFAM" id="SSF52540">
    <property type="entry name" value="P-loop containing nucleoside triphosphate hydrolases"/>
    <property type="match status" value="1"/>
</dbReference>
<dbReference type="Proteomes" id="UP001611383">
    <property type="component" value="Chromosome"/>
</dbReference>
<feature type="domain" description="Protein kinase" evidence="5">
    <location>
        <begin position="28"/>
        <end position="290"/>
    </location>
</feature>
<name>A0ABY9WUT2_9BACT</name>
<dbReference type="Pfam" id="PF13191">
    <property type="entry name" value="AAA_16"/>
    <property type="match status" value="1"/>
</dbReference>
<keyword evidence="2" id="KW-0547">Nucleotide-binding</keyword>
<dbReference type="InterPro" id="IPR008271">
    <property type="entry name" value="Ser/Thr_kinase_AS"/>
</dbReference>
<dbReference type="Pfam" id="PF00069">
    <property type="entry name" value="Pkinase"/>
    <property type="match status" value="1"/>
</dbReference>
<dbReference type="RefSeq" id="WP_395821005.1">
    <property type="nucleotide sequence ID" value="NZ_CP043494.1"/>
</dbReference>
<sequence length="1327" mass="144357">MDNDKTEPSPPGSAAGGHSRGTVIASRFLIEELAGRGGMGSVFRALDKTTGRPVALKLLHAVTSQEAVYRFNREALLLEGLHHPAIVSYVAHGSTEEGQRFLAMEWLDGEDLARRLLRKPLTLPEVTSLLRRATEALATAHHQGIVHRDIKPSNLFLRGGRPEDVVVLDFGLARHAVPSLMDVTGSGTVVGSPGYMAPEQASSQQEIPPAADIFSLGCVLYECLTGQPPFAAPHFAAVLAKILYAEPARLEALRPGLPLGLQVLVDRMLAKDPKRRLVNADMLLEALSALESVPELLLPQARMGLRPQSLAGGEQKLVSVLLVSSRFMFPEEETADWKQGLALRDSLRTELSTYGARVELLADGSLVATLLPSHGSATDQAALAARCALFLKERLPESSVVLVTGLGVFNERLPVGDAMDRAGRLLRQVRLQPASSQVVMDGVTAGLLGPGFRLSRVDSGTFVLEGELLGADESRPLLGKPTPCVGREQELALLDFTLNGCIDEPAARALLVTAPAGTGKSRLRHEFLRRVERREQPPLVLVGRGDPMGSGASYGLLGQAVRGLCGIVEREGLEAHRQRLYQRVARHLPEAQARDVVEFLGELCAIPFPEEGSPRLRAARSDPRLMSAQVGRALVTFLTAECSHHPVLLVLEDLHWSDALTVSLVDEVLRELAEQPFMLLALARPEVKTLFPGLWARRLQEVPLSGLSRKAGARLVREVLGPQVPDTVVQRAVEMSDGNALFLEELIRGVAEGRGEGAPETVLAVLQTRLLRMEPGVRQVLLAASIFGRTFWTGGVGELLGRQGSVAELEEHLRWLVAQEVIEQQPDSRFSTEAEYRFRHALVRDAAYGLVADSHRPVGHRLAGSWLEQKGELDPLVLATHHQLGEQSERAVHFYTRAAEQLFERHDLQGTLRCVEAALACGVSGASLTRLRALQATAAFWMDEFLKALELGIPVLPDLKAGSPLWCRLMAGLLLASLHEGQHETGGGLIELLLSTTPEPAALSAYVEAVALLALPMSWFGEREKMERLLGRLLEVGAGVMEHDALTRGWVAFAKSYFLHLTEPHPWQAFQVSEQGMKDFREIGSERNALLLQCYSGLALASLGDVPTAVEGMRAALRTARHTEQHTAEAFILHYLALVLASSQEPTKWDEARPLLQEYMGEDPQSFRWSSGLAMLAKLDAAGGALPEAEARARKACALLAPFLIYLLLARAILSSILLARGNAAEAREVAELGVRELERTGNMGAYAVSLRLALAEACFALGDEAAGEAALREALGCMHARAHDIPEPLARERFLHQVPENARTLALARQRWGEAMTLHGRQRQDG</sequence>
<dbReference type="PROSITE" id="PS00108">
    <property type="entry name" value="PROTEIN_KINASE_ST"/>
    <property type="match status" value="1"/>
</dbReference>
<evidence type="ECO:0000313" key="7">
    <source>
        <dbReference type="Proteomes" id="UP001611383"/>
    </source>
</evidence>
<accession>A0ABY9WUT2</accession>
<organism evidence="6 7">
    <name type="scientific">Archangium minus</name>
    <dbReference type="NCBI Taxonomy" id="83450"/>
    <lineage>
        <taxon>Bacteria</taxon>
        <taxon>Pseudomonadati</taxon>
        <taxon>Myxococcota</taxon>
        <taxon>Myxococcia</taxon>
        <taxon>Myxococcales</taxon>
        <taxon>Cystobacterineae</taxon>
        <taxon>Archangiaceae</taxon>
        <taxon>Archangium</taxon>
    </lineage>
</organism>
<evidence type="ECO:0000256" key="2">
    <source>
        <dbReference type="ARBA" id="ARBA00022741"/>
    </source>
</evidence>
<dbReference type="Gene3D" id="1.25.40.10">
    <property type="entry name" value="Tetratricopeptide repeat domain"/>
    <property type="match status" value="1"/>
</dbReference>
<dbReference type="CDD" id="cd14014">
    <property type="entry name" value="STKc_PknB_like"/>
    <property type="match status" value="1"/>
</dbReference>
<dbReference type="InterPro" id="IPR011009">
    <property type="entry name" value="Kinase-like_dom_sf"/>
</dbReference>
<dbReference type="InterPro" id="IPR011990">
    <property type="entry name" value="TPR-like_helical_dom_sf"/>
</dbReference>